<dbReference type="Gene3D" id="1.10.260.40">
    <property type="entry name" value="lambda repressor-like DNA-binding domains"/>
    <property type="match status" value="1"/>
</dbReference>
<dbReference type="SMART" id="SM00530">
    <property type="entry name" value="HTH_XRE"/>
    <property type="match status" value="1"/>
</dbReference>
<organism evidence="2 3">
    <name type="scientific">Kitasatospora kifunensis</name>
    <name type="common">Streptomyces kifunensis</name>
    <dbReference type="NCBI Taxonomy" id="58351"/>
    <lineage>
        <taxon>Bacteria</taxon>
        <taxon>Bacillati</taxon>
        <taxon>Actinomycetota</taxon>
        <taxon>Actinomycetes</taxon>
        <taxon>Kitasatosporales</taxon>
        <taxon>Streptomycetaceae</taxon>
        <taxon>Kitasatospora</taxon>
    </lineage>
</organism>
<dbReference type="Proteomes" id="UP000540506">
    <property type="component" value="Unassembled WGS sequence"/>
</dbReference>
<name>A0A7W7R081_KITKI</name>
<evidence type="ECO:0000313" key="3">
    <source>
        <dbReference type="Proteomes" id="UP000540506"/>
    </source>
</evidence>
<dbReference type="AlphaFoldDB" id="A0A7W7R081"/>
<dbReference type="CDD" id="cd00093">
    <property type="entry name" value="HTH_XRE"/>
    <property type="match status" value="1"/>
</dbReference>
<dbReference type="RefSeq" id="WP_184934896.1">
    <property type="nucleotide sequence ID" value="NZ_JACHJV010000001.1"/>
</dbReference>
<dbReference type="Pfam" id="PF13560">
    <property type="entry name" value="HTH_31"/>
    <property type="match status" value="1"/>
</dbReference>
<evidence type="ECO:0000313" key="2">
    <source>
        <dbReference type="EMBL" id="MBB4922778.1"/>
    </source>
</evidence>
<keyword evidence="3" id="KW-1185">Reference proteome</keyword>
<accession>A0A7W7R081</accession>
<proteinExistence type="predicted"/>
<reference evidence="2 3" key="1">
    <citation type="submission" date="2020-08" db="EMBL/GenBank/DDBJ databases">
        <title>Sequencing the genomes of 1000 actinobacteria strains.</title>
        <authorList>
            <person name="Klenk H.-P."/>
        </authorList>
    </citation>
    <scope>NUCLEOTIDE SEQUENCE [LARGE SCALE GENOMIC DNA]</scope>
    <source>
        <strain evidence="2 3">DSM 41654</strain>
    </source>
</reference>
<dbReference type="EMBL" id="JACHJV010000001">
    <property type="protein sequence ID" value="MBB4922778.1"/>
    <property type="molecule type" value="Genomic_DNA"/>
</dbReference>
<sequence length="290" mass="31982">MSGGTGQTGSGVTVRRLLLGSQLRRLREAQGVSREDAGYEIRASESKIGRMELGRVSFKERDVADLLTLYGVTGPDQRAELLSMVRAANATPWWHAYADVVPGWFQTYLGFEEAAGTISSYEVQLVPGLLQTEQYARAVIGLGAQGAPQEEIERRVAVRLRRQRLLAGEAGPRLVTVIDEAALRRPCGGPEVMRGQLARLLELAELPWLELQVMPLGFDGRAAESGAFSLLGFQEPDLAPVVYLEQFTTALYLDRPREVAEYVDTLERLRADSLSPEGSRELLRTLLQEA</sequence>
<dbReference type="Pfam" id="PF19054">
    <property type="entry name" value="DUF5753"/>
    <property type="match status" value="1"/>
</dbReference>
<feature type="domain" description="HTH cro/C1-type" evidence="1">
    <location>
        <begin position="22"/>
        <end position="77"/>
    </location>
</feature>
<dbReference type="InterPro" id="IPR043917">
    <property type="entry name" value="DUF5753"/>
</dbReference>
<dbReference type="InterPro" id="IPR010982">
    <property type="entry name" value="Lambda_DNA-bd_dom_sf"/>
</dbReference>
<dbReference type="InterPro" id="IPR001387">
    <property type="entry name" value="Cro/C1-type_HTH"/>
</dbReference>
<protein>
    <submittedName>
        <fullName evidence="2">Transcriptional regulator with XRE-family HTH domain</fullName>
    </submittedName>
</protein>
<evidence type="ECO:0000259" key="1">
    <source>
        <dbReference type="SMART" id="SM00530"/>
    </source>
</evidence>
<dbReference type="GO" id="GO:0003677">
    <property type="term" value="F:DNA binding"/>
    <property type="evidence" value="ECO:0007669"/>
    <property type="project" value="InterPro"/>
</dbReference>
<comment type="caution">
    <text evidence="2">The sequence shown here is derived from an EMBL/GenBank/DDBJ whole genome shotgun (WGS) entry which is preliminary data.</text>
</comment>
<gene>
    <name evidence="2" type="ORF">FHR34_001771</name>
</gene>
<dbReference type="SUPFAM" id="SSF47413">
    <property type="entry name" value="lambda repressor-like DNA-binding domains"/>
    <property type="match status" value="1"/>
</dbReference>